<sequence length="32" mass="3338">MTSAPLIPQVGMTEWCGEHPCPGIPPGTAEET</sequence>
<protein>
    <submittedName>
        <fullName evidence="2">Uncharacterized protein</fullName>
    </submittedName>
</protein>
<dbReference type="Proteomes" id="UP000182841">
    <property type="component" value="Unassembled WGS sequence"/>
</dbReference>
<gene>
    <name evidence="2" type="ORF">SAMN05421870_105320</name>
</gene>
<name>A0A1H9T4K5_9ACTN</name>
<evidence type="ECO:0000313" key="3">
    <source>
        <dbReference type="Proteomes" id="UP000182841"/>
    </source>
</evidence>
<dbReference type="EMBL" id="FOGO01000005">
    <property type="protein sequence ID" value="SER92017.1"/>
    <property type="molecule type" value="Genomic_DNA"/>
</dbReference>
<dbReference type="AlphaFoldDB" id="A0A1H9T4K5"/>
<reference evidence="3" key="1">
    <citation type="submission" date="2016-10" db="EMBL/GenBank/DDBJ databases">
        <authorList>
            <person name="Varghese N."/>
            <person name="Submissions S."/>
        </authorList>
    </citation>
    <scope>NUCLEOTIDE SEQUENCE [LARGE SCALE GENOMIC DNA]</scope>
    <source>
        <strain evidence="3">CGMCC 4.6825</strain>
    </source>
</reference>
<keyword evidence="3" id="KW-1185">Reference proteome</keyword>
<feature type="region of interest" description="Disordered" evidence="1">
    <location>
        <begin position="1"/>
        <end position="32"/>
    </location>
</feature>
<proteinExistence type="predicted"/>
<evidence type="ECO:0000313" key="2">
    <source>
        <dbReference type="EMBL" id="SER92017.1"/>
    </source>
</evidence>
<accession>A0A1H9T4K5</accession>
<evidence type="ECO:0000256" key="1">
    <source>
        <dbReference type="SAM" id="MobiDB-lite"/>
    </source>
</evidence>
<organism evidence="2 3">
    <name type="scientific">Streptomyces qinglanensis</name>
    <dbReference type="NCBI Taxonomy" id="943816"/>
    <lineage>
        <taxon>Bacteria</taxon>
        <taxon>Bacillati</taxon>
        <taxon>Actinomycetota</taxon>
        <taxon>Actinomycetes</taxon>
        <taxon>Kitasatosporales</taxon>
        <taxon>Streptomycetaceae</taxon>
        <taxon>Streptomyces</taxon>
    </lineage>
</organism>